<gene>
    <name evidence="1" type="ORF">B4U79_01822</name>
</gene>
<dbReference type="Proteomes" id="UP000285301">
    <property type="component" value="Unassembled WGS sequence"/>
</dbReference>
<evidence type="ECO:0000313" key="1">
    <source>
        <dbReference type="EMBL" id="RWS02818.1"/>
    </source>
</evidence>
<comment type="caution">
    <text evidence="1">The sequence shown here is derived from an EMBL/GenBank/DDBJ whole genome shotgun (WGS) entry which is preliminary data.</text>
</comment>
<proteinExistence type="predicted"/>
<name>A0A3S4QFH4_9ACAR</name>
<accession>A0A3S4QFH4</accession>
<organism evidence="1 2">
    <name type="scientific">Dinothrombium tinctorium</name>
    <dbReference type="NCBI Taxonomy" id="1965070"/>
    <lineage>
        <taxon>Eukaryota</taxon>
        <taxon>Metazoa</taxon>
        <taxon>Ecdysozoa</taxon>
        <taxon>Arthropoda</taxon>
        <taxon>Chelicerata</taxon>
        <taxon>Arachnida</taxon>
        <taxon>Acari</taxon>
        <taxon>Acariformes</taxon>
        <taxon>Trombidiformes</taxon>
        <taxon>Prostigmata</taxon>
        <taxon>Anystina</taxon>
        <taxon>Parasitengona</taxon>
        <taxon>Trombidioidea</taxon>
        <taxon>Trombidiidae</taxon>
        <taxon>Dinothrombium</taxon>
    </lineage>
</organism>
<protein>
    <submittedName>
        <fullName evidence="1">Uncharacterized protein</fullName>
    </submittedName>
</protein>
<sequence length="42" mass="4939">MVTTLRARIRFTTIILHHCFTRHVGQVEKVETECFQPQLALN</sequence>
<reference evidence="1 2" key="1">
    <citation type="journal article" date="2018" name="Gigascience">
        <title>Genomes of trombidid mites reveal novel predicted allergens and laterally-transferred genes associated with secondary metabolism.</title>
        <authorList>
            <person name="Dong X."/>
            <person name="Chaisiri K."/>
            <person name="Xia D."/>
            <person name="Armstrong S.D."/>
            <person name="Fang Y."/>
            <person name="Donnelly M.J."/>
            <person name="Kadowaki T."/>
            <person name="McGarry J.W."/>
            <person name="Darby A.C."/>
            <person name="Makepeace B.L."/>
        </authorList>
    </citation>
    <scope>NUCLEOTIDE SEQUENCE [LARGE SCALE GENOMIC DNA]</scope>
    <source>
        <strain evidence="1">UoL-WK</strain>
    </source>
</reference>
<evidence type="ECO:0000313" key="2">
    <source>
        <dbReference type="Proteomes" id="UP000285301"/>
    </source>
</evidence>
<dbReference type="EMBL" id="NCKU01007197">
    <property type="protein sequence ID" value="RWS02818.1"/>
    <property type="molecule type" value="Genomic_DNA"/>
</dbReference>
<dbReference type="AlphaFoldDB" id="A0A3S4QFH4"/>
<keyword evidence="2" id="KW-1185">Reference proteome</keyword>